<evidence type="ECO:0000256" key="9">
    <source>
        <dbReference type="ARBA" id="ARBA00033102"/>
    </source>
</evidence>
<keyword evidence="8 12" id="KW-0808">Transferase</keyword>
<keyword evidence="16" id="KW-1185">Reference proteome</keyword>
<dbReference type="Gene3D" id="3.20.20.70">
    <property type="entry name" value="Aldolase class I"/>
    <property type="match status" value="1"/>
</dbReference>
<dbReference type="Proteomes" id="UP000521199">
    <property type="component" value="Unassembled WGS sequence"/>
</dbReference>
<dbReference type="GO" id="GO:0004514">
    <property type="term" value="F:nicotinate-nucleotide diphosphorylase (carboxylating) activity"/>
    <property type="evidence" value="ECO:0007669"/>
    <property type="project" value="UniProtKB-EC"/>
</dbReference>
<dbReference type="Gene3D" id="3.90.1170.20">
    <property type="entry name" value="Quinolinate phosphoribosyl transferase, N-terminal domain"/>
    <property type="match status" value="1"/>
</dbReference>
<dbReference type="InterPro" id="IPR002638">
    <property type="entry name" value="Quinolinate_PRibosylTrfase_C"/>
</dbReference>
<dbReference type="PIRSF" id="PIRSF006250">
    <property type="entry name" value="NadC_ModD"/>
    <property type="match status" value="1"/>
</dbReference>
<organism evidence="15 16">
    <name type="scientific">Chiayiivirga flava</name>
    <dbReference type="NCBI Taxonomy" id="659595"/>
    <lineage>
        <taxon>Bacteria</taxon>
        <taxon>Pseudomonadati</taxon>
        <taxon>Pseudomonadota</taxon>
        <taxon>Gammaproteobacteria</taxon>
        <taxon>Lysobacterales</taxon>
        <taxon>Lysobacteraceae</taxon>
        <taxon>Chiayiivirga</taxon>
    </lineage>
</organism>
<evidence type="ECO:0000256" key="12">
    <source>
        <dbReference type="PIRNR" id="PIRNR006250"/>
    </source>
</evidence>
<comment type="function">
    <text evidence="1">Involved in the catabolism of quinolinic acid (QA).</text>
</comment>
<dbReference type="AlphaFoldDB" id="A0A7W8D843"/>
<dbReference type="InterPro" id="IPR027277">
    <property type="entry name" value="NadC/ModD"/>
</dbReference>
<dbReference type="InterPro" id="IPR037128">
    <property type="entry name" value="Quinolinate_PRibosylTase_N_sf"/>
</dbReference>
<evidence type="ECO:0000259" key="14">
    <source>
        <dbReference type="Pfam" id="PF02749"/>
    </source>
</evidence>
<dbReference type="Pfam" id="PF01729">
    <property type="entry name" value="QRPTase_C"/>
    <property type="match status" value="1"/>
</dbReference>
<dbReference type="InterPro" id="IPR022412">
    <property type="entry name" value="Quinolinate_PRibosylTrfase_N"/>
</dbReference>
<dbReference type="InterPro" id="IPR036068">
    <property type="entry name" value="Nicotinate_pribotase-like_C"/>
</dbReference>
<dbReference type="InterPro" id="IPR013785">
    <property type="entry name" value="Aldolase_TIM"/>
</dbReference>
<comment type="similarity">
    <text evidence="3 12">Belongs to the NadC/ModD family.</text>
</comment>
<comment type="subunit">
    <text evidence="4">Hexamer formed by 3 homodimers.</text>
</comment>
<keyword evidence="6" id="KW-0662">Pyridine nucleotide biosynthesis</keyword>
<proteinExistence type="inferred from homology"/>
<evidence type="ECO:0000313" key="16">
    <source>
        <dbReference type="Proteomes" id="UP000521199"/>
    </source>
</evidence>
<evidence type="ECO:0000256" key="8">
    <source>
        <dbReference type="ARBA" id="ARBA00022679"/>
    </source>
</evidence>
<dbReference type="RefSeq" id="WP_183961899.1">
    <property type="nucleotide sequence ID" value="NZ_JACHHP010000006.1"/>
</dbReference>
<evidence type="ECO:0000256" key="2">
    <source>
        <dbReference type="ARBA" id="ARBA00004893"/>
    </source>
</evidence>
<keyword evidence="7 12" id="KW-0328">Glycosyltransferase</keyword>
<evidence type="ECO:0000256" key="4">
    <source>
        <dbReference type="ARBA" id="ARBA00011218"/>
    </source>
</evidence>
<feature type="domain" description="Quinolinate phosphoribosyl transferase C-terminal" evidence="13">
    <location>
        <begin position="114"/>
        <end position="277"/>
    </location>
</feature>
<sequence>MSAVPPPADVVAADVARALAEDVGSGDISADLLPAGRRVRATIRSRENAVLCGAPWAEACFRALDPNVRIEWAVQDSGRLQADGVFVHLVGDARALVTGERSAINFLQVLSGTATATAAYVERVQGTGARILDTRKTLPGLRLAQKYAVRCGGGMNHRIGLFDAVMLKENHIVAAGSIAQAATTARTLHPSAPLICEVESLDELTQAIDAGVDRVLIDDFSLDDMRRAVSIAAGRVPLEVSGGVTLERVREIALTGVDYISVGSLTKHVRAVDLSMRILGDA</sequence>
<dbReference type="EMBL" id="JACHHP010000006">
    <property type="protein sequence ID" value="MBB5209352.1"/>
    <property type="molecule type" value="Genomic_DNA"/>
</dbReference>
<dbReference type="GO" id="GO:0005737">
    <property type="term" value="C:cytoplasm"/>
    <property type="evidence" value="ECO:0007669"/>
    <property type="project" value="TreeGrafter"/>
</dbReference>
<dbReference type="PANTHER" id="PTHR32179:SF3">
    <property type="entry name" value="NICOTINATE-NUCLEOTIDE PYROPHOSPHORYLASE [CARBOXYLATING]"/>
    <property type="match status" value="1"/>
</dbReference>
<evidence type="ECO:0000256" key="11">
    <source>
        <dbReference type="ARBA" id="ARBA00069173"/>
    </source>
</evidence>
<dbReference type="EC" id="2.4.2.19" evidence="5"/>
<dbReference type="NCBIfam" id="TIGR00078">
    <property type="entry name" value="nadC"/>
    <property type="match status" value="1"/>
</dbReference>
<dbReference type="UniPathway" id="UPA00253">
    <property type="reaction ID" value="UER00331"/>
</dbReference>
<dbReference type="PANTHER" id="PTHR32179">
    <property type="entry name" value="NICOTINATE-NUCLEOTIDE PYROPHOSPHORYLASE [CARBOXYLATING]"/>
    <property type="match status" value="1"/>
</dbReference>
<accession>A0A7W8D843</accession>
<reference evidence="15 16" key="1">
    <citation type="submission" date="2020-08" db="EMBL/GenBank/DDBJ databases">
        <title>Genomic Encyclopedia of Type Strains, Phase IV (KMG-IV): sequencing the most valuable type-strain genomes for metagenomic binning, comparative biology and taxonomic classification.</title>
        <authorList>
            <person name="Goeker M."/>
        </authorList>
    </citation>
    <scope>NUCLEOTIDE SEQUENCE [LARGE SCALE GENOMIC DNA]</scope>
    <source>
        <strain evidence="15 16">DSM 24163</strain>
    </source>
</reference>
<evidence type="ECO:0000256" key="10">
    <source>
        <dbReference type="ARBA" id="ARBA00047445"/>
    </source>
</evidence>
<dbReference type="InterPro" id="IPR004393">
    <property type="entry name" value="NadC"/>
</dbReference>
<name>A0A7W8D843_9GAMM</name>
<dbReference type="FunFam" id="3.90.1170.20:FF:000001">
    <property type="entry name" value="Nicotinate-nucleotide diphosphorylase (Carboxylating)"/>
    <property type="match status" value="1"/>
</dbReference>
<feature type="domain" description="Quinolinate phosphoribosyl transferase N-terminal" evidence="14">
    <location>
        <begin position="27"/>
        <end position="111"/>
    </location>
</feature>
<evidence type="ECO:0000256" key="7">
    <source>
        <dbReference type="ARBA" id="ARBA00022676"/>
    </source>
</evidence>
<evidence type="ECO:0000259" key="13">
    <source>
        <dbReference type="Pfam" id="PF01729"/>
    </source>
</evidence>
<dbReference type="SUPFAM" id="SSF51690">
    <property type="entry name" value="Nicotinate/Quinolinate PRTase C-terminal domain-like"/>
    <property type="match status" value="1"/>
</dbReference>
<evidence type="ECO:0000256" key="1">
    <source>
        <dbReference type="ARBA" id="ARBA00003237"/>
    </source>
</evidence>
<dbReference type="GO" id="GO:0034213">
    <property type="term" value="P:quinolinate catabolic process"/>
    <property type="evidence" value="ECO:0007669"/>
    <property type="project" value="TreeGrafter"/>
</dbReference>
<evidence type="ECO:0000313" key="15">
    <source>
        <dbReference type="EMBL" id="MBB5209352.1"/>
    </source>
</evidence>
<evidence type="ECO:0000256" key="6">
    <source>
        <dbReference type="ARBA" id="ARBA00022642"/>
    </source>
</evidence>
<evidence type="ECO:0000256" key="3">
    <source>
        <dbReference type="ARBA" id="ARBA00009400"/>
    </source>
</evidence>
<gene>
    <name evidence="15" type="ORF">HNQ52_002921</name>
</gene>
<dbReference type="CDD" id="cd01572">
    <property type="entry name" value="QPRTase"/>
    <property type="match status" value="1"/>
</dbReference>
<dbReference type="SUPFAM" id="SSF54675">
    <property type="entry name" value="Nicotinate/Quinolinate PRTase N-terminal domain-like"/>
    <property type="match status" value="1"/>
</dbReference>
<dbReference type="Pfam" id="PF02749">
    <property type="entry name" value="QRPTase_N"/>
    <property type="match status" value="1"/>
</dbReference>
<comment type="caution">
    <text evidence="15">The sequence shown here is derived from an EMBL/GenBank/DDBJ whole genome shotgun (WGS) entry which is preliminary data.</text>
</comment>
<dbReference type="GO" id="GO:0009435">
    <property type="term" value="P:NAD+ biosynthetic process"/>
    <property type="evidence" value="ECO:0007669"/>
    <property type="project" value="UniProtKB-UniPathway"/>
</dbReference>
<dbReference type="FunFam" id="3.20.20.70:FF:000030">
    <property type="entry name" value="Nicotinate-nucleotide pyrophosphorylase, carboxylating"/>
    <property type="match status" value="1"/>
</dbReference>
<comment type="catalytic activity">
    <reaction evidence="10">
        <text>nicotinate beta-D-ribonucleotide + CO2 + diphosphate = quinolinate + 5-phospho-alpha-D-ribose 1-diphosphate + 2 H(+)</text>
        <dbReference type="Rhea" id="RHEA:12733"/>
        <dbReference type="ChEBI" id="CHEBI:15378"/>
        <dbReference type="ChEBI" id="CHEBI:16526"/>
        <dbReference type="ChEBI" id="CHEBI:29959"/>
        <dbReference type="ChEBI" id="CHEBI:33019"/>
        <dbReference type="ChEBI" id="CHEBI:57502"/>
        <dbReference type="ChEBI" id="CHEBI:58017"/>
        <dbReference type="EC" id="2.4.2.19"/>
    </reaction>
</comment>
<evidence type="ECO:0000256" key="5">
    <source>
        <dbReference type="ARBA" id="ARBA00011944"/>
    </source>
</evidence>
<protein>
    <recommendedName>
        <fullName evidence="11">Probable nicotinate-nucleotide pyrophosphorylase [carboxylating]</fullName>
        <ecNumber evidence="5">2.4.2.19</ecNumber>
    </recommendedName>
    <alternativeName>
        <fullName evidence="9">Quinolinate phosphoribosyltransferase [decarboxylating]</fullName>
    </alternativeName>
</protein>
<comment type="pathway">
    <text evidence="2">Cofactor biosynthesis; NAD(+) biosynthesis; nicotinate D-ribonucleotide from quinolinate: step 1/1.</text>
</comment>